<keyword evidence="7" id="KW-0695">RNA-directed DNA polymerase</keyword>
<dbReference type="InterPro" id="IPR001878">
    <property type="entry name" value="Znf_CCHC"/>
</dbReference>
<dbReference type="PROSITE" id="PS50158">
    <property type="entry name" value="ZF_CCHC"/>
    <property type="match status" value="1"/>
</dbReference>
<dbReference type="Gene3D" id="2.40.70.10">
    <property type="entry name" value="Acid Proteases"/>
    <property type="match status" value="1"/>
</dbReference>
<evidence type="ECO:0000256" key="4">
    <source>
        <dbReference type="ARBA" id="ARBA00022759"/>
    </source>
</evidence>
<feature type="domain" description="CCHC-type" evidence="6">
    <location>
        <begin position="103"/>
        <end position="118"/>
    </location>
</feature>
<keyword evidence="4" id="KW-0378">Hydrolase</keyword>
<evidence type="ECO:0000256" key="2">
    <source>
        <dbReference type="ARBA" id="ARBA00022695"/>
    </source>
</evidence>
<accession>A0A699JTB5</accession>
<dbReference type="InterPro" id="IPR021109">
    <property type="entry name" value="Peptidase_aspartic_dom_sf"/>
</dbReference>
<protein>
    <submittedName>
        <fullName evidence="7">Reverse transcriptase domain-containing protein</fullName>
    </submittedName>
</protein>
<name>A0A699JTB5_TANCI</name>
<keyword evidence="1" id="KW-0808">Transferase</keyword>
<evidence type="ECO:0000259" key="6">
    <source>
        <dbReference type="PROSITE" id="PS50158"/>
    </source>
</evidence>
<dbReference type="Pfam" id="PF08284">
    <property type="entry name" value="RVP_2"/>
    <property type="match status" value="1"/>
</dbReference>
<keyword evidence="4" id="KW-0255">Endonuclease</keyword>
<dbReference type="GO" id="GO:0008270">
    <property type="term" value="F:zinc ion binding"/>
    <property type="evidence" value="ECO:0007669"/>
    <property type="project" value="UniProtKB-KW"/>
</dbReference>
<evidence type="ECO:0000256" key="5">
    <source>
        <dbReference type="PROSITE-ProRule" id="PRU00047"/>
    </source>
</evidence>
<dbReference type="PANTHER" id="PTHR37984">
    <property type="entry name" value="PROTEIN CBG26694"/>
    <property type="match status" value="1"/>
</dbReference>
<dbReference type="SUPFAM" id="SSF56672">
    <property type="entry name" value="DNA/RNA polymerases"/>
    <property type="match status" value="1"/>
</dbReference>
<evidence type="ECO:0000256" key="3">
    <source>
        <dbReference type="ARBA" id="ARBA00022722"/>
    </source>
</evidence>
<dbReference type="InterPro" id="IPR043502">
    <property type="entry name" value="DNA/RNA_pol_sf"/>
</dbReference>
<evidence type="ECO:0000313" key="7">
    <source>
        <dbReference type="EMBL" id="GFA57073.1"/>
    </source>
</evidence>
<keyword evidence="3" id="KW-0540">Nuclease</keyword>
<evidence type="ECO:0000256" key="1">
    <source>
        <dbReference type="ARBA" id="ARBA00022679"/>
    </source>
</evidence>
<feature type="non-terminal residue" evidence="7">
    <location>
        <position position="1"/>
    </location>
</feature>
<dbReference type="InterPro" id="IPR043128">
    <property type="entry name" value="Rev_trsase/Diguanyl_cyclase"/>
</dbReference>
<reference evidence="7" key="1">
    <citation type="journal article" date="2019" name="Sci. Rep.">
        <title>Draft genome of Tanacetum cinerariifolium, the natural source of mosquito coil.</title>
        <authorList>
            <person name="Yamashiro T."/>
            <person name="Shiraishi A."/>
            <person name="Satake H."/>
            <person name="Nakayama K."/>
        </authorList>
    </citation>
    <scope>NUCLEOTIDE SEQUENCE</scope>
</reference>
<dbReference type="GO" id="GO:0003964">
    <property type="term" value="F:RNA-directed DNA polymerase activity"/>
    <property type="evidence" value="ECO:0007669"/>
    <property type="project" value="UniProtKB-KW"/>
</dbReference>
<gene>
    <name evidence="7" type="ORF">Tci_629045</name>
</gene>
<organism evidence="7">
    <name type="scientific">Tanacetum cinerariifolium</name>
    <name type="common">Dalmatian daisy</name>
    <name type="synonym">Chrysanthemum cinerariifolium</name>
    <dbReference type="NCBI Taxonomy" id="118510"/>
    <lineage>
        <taxon>Eukaryota</taxon>
        <taxon>Viridiplantae</taxon>
        <taxon>Streptophyta</taxon>
        <taxon>Embryophyta</taxon>
        <taxon>Tracheophyta</taxon>
        <taxon>Spermatophyta</taxon>
        <taxon>Magnoliopsida</taxon>
        <taxon>eudicotyledons</taxon>
        <taxon>Gunneridae</taxon>
        <taxon>Pentapetalae</taxon>
        <taxon>asterids</taxon>
        <taxon>campanulids</taxon>
        <taxon>Asterales</taxon>
        <taxon>Asteraceae</taxon>
        <taxon>Asteroideae</taxon>
        <taxon>Anthemideae</taxon>
        <taxon>Anthemidinae</taxon>
        <taxon>Tanacetum</taxon>
    </lineage>
</organism>
<dbReference type="Gene3D" id="3.30.70.270">
    <property type="match status" value="1"/>
</dbReference>
<keyword evidence="5" id="KW-0863">Zinc-finger</keyword>
<dbReference type="GO" id="GO:0003676">
    <property type="term" value="F:nucleic acid binding"/>
    <property type="evidence" value="ECO:0007669"/>
    <property type="project" value="InterPro"/>
</dbReference>
<keyword evidence="5" id="KW-0862">Zinc</keyword>
<dbReference type="AlphaFoldDB" id="A0A699JTB5"/>
<dbReference type="PANTHER" id="PTHR37984:SF5">
    <property type="entry name" value="PROTEIN NYNRIN-LIKE"/>
    <property type="match status" value="1"/>
</dbReference>
<dbReference type="InterPro" id="IPR050951">
    <property type="entry name" value="Retrovirus_Pol_polyprotein"/>
</dbReference>
<keyword evidence="2" id="KW-0548">Nucleotidyltransferase</keyword>
<sequence length="282" mass="31605">LEAIKQLIRQCVGKALAAREANLNNGNENRNENGNQNETICVDEAYGMSWKDLMKLMIEQPPFKRHDVVRAYTAGTNKKRAYAGTLPYCNKCKLHHTGQCIVKCGNCRKVGHMTRDCKAPVAATNQRAPMTRNKEARERVYAIGGGEINPDSNVVTCTFLLNNLYASILFNSELGSFDVIIGMDWLSKYHAIIICDEKVVRIPYDNEVLTIPGDRSDGGSLAGYYRRFIEGFSKIAKPMPKLTQKGMKFDWGEKEEEAFQLLKKKLCSADVSLCGCNLCSKF</sequence>
<dbReference type="GO" id="GO:0004519">
    <property type="term" value="F:endonuclease activity"/>
    <property type="evidence" value="ECO:0007669"/>
    <property type="project" value="UniProtKB-KW"/>
</dbReference>
<comment type="caution">
    <text evidence="7">The sequence shown here is derived from an EMBL/GenBank/DDBJ whole genome shotgun (WGS) entry which is preliminary data.</text>
</comment>
<proteinExistence type="predicted"/>
<keyword evidence="5" id="KW-0479">Metal-binding</keyword>
<dbReference type="EMBL" id="BKCJ010447522">
    <property type="protein sequence ID" value="GFA57073.1"/>
    <property type="molecule type" value="Genomic_DNA"/>
</dbReference>